<organism evidence="1 2">
    <name type="scientific">Polluticaenibacter yanchengensis</name>
    <dbReference type="NCBI Taxonomy" id="3014562"/>
    <lineage>
        <taxon>Bacteria</taxon>
        <taxon>Pseudomonadati</taxon>
        <taxon>Bacteroidota</taxon>
        <taxon>Chitinophagia</taxon>
        <taxon>Chitinophagales</taxon>
        <taxon>Chitinophagaceae</taxon>
        <taxon>Polluticaenibacter</taxon>
    </lineage>
</organism>
<reference evidence="1 2" key="1">
    <citation type="submission" date="2022-12" db="EMBL/GenBank/DDBJ databases">
        <title>Chitinophagaceae gen. sp. nov., a new member of the family Chitinophagaceae, isolated from soil in a chemical factory.</title>
        <authorList>
            <person name="Ke Z."/>
        </authorList>
    </citation>
    <scope>NUCLEOTIDE SEQUENCE [LARGE SCALE GENOMIC DNA]</scope>
    <source>
        <strain evidence="1 2">LY-5</strain>
    </source>
</reference>
<accession>A0ABT4UNS2</accession>
<dbReference type="Proteomes" id="UP001210231">
    <property type="component" value="Unassembled WGS sequence"/>
</dbReference>
<evidence type="ECO:0000313" key="2">
    <source>
        <dbReference type="Proteomes" id="UP001210231"/>
    </source>
</evidence>
<evidence type="ECO:0000313" key="1">
    <source>
        <dbReference type="EMBL" id="MDA3616465.1"/>
    </source>
</evidence>
<evidence type="ECO:0008006" key="3">
    <source>
        <dbReference type="Google" id="ProtNLM"/>
    </source>
</evidence>
<dbReference type="RefSeq" id="WP_407032794.1">
    <property type="nucleotide sequence ID" value="NZ_JAQGEF010000031.1"/>
</dbReference>
<gene>
    <name evidence="1" type="ORF">O3P16_16760</name>
</gene>
<keyword evidence="2" id="KW-1185">Reference proteome</keyword>
<dbReference type="EMBL" id="JAQGEF010000031">
    <property type="protein sequence ID" value="MDA3616465.1"/>
    <property type="molecule type" value="Genomic_DNA"/>
</dbReference>
<comment type="caution">
    <text evidence="1">The sequence shown here is derived from an EMBL/GenBank/DDBJ whole genome shotgun (WGS) entry which is preliminary data.</text>
</comment>
<sequence>METAAVITGDIINSQKVPGTLWLPVLKAELNHIGKSPKDWQIYRGDSFQFICDAKDALLNSFFLKAALKNIAPLDARLAIGIGTVEHRAAKITESNGPAFVHSGHCFDQLKKQRLSILTPWPEFNQTMHVMLALANTLIDKWTEKSSETIYIKLKNPALNQQEIANLLNKKGQGNISEALKRGGIDELTSLLVYYQNQIDQYVRTGS</sequence>
<protein>
    <recommendedName>
        <fullName evidence="3">Transcriptional regulator</fullName>
    </recommendedName>
</protein>
<name>A0ABT4UNS2_9BACT</name>
<proteinExistence type="predicted"/>